<sequence>MVNFNRLFSQLFKQKSKTTYFIFMIQLATVLVISFFFIFKSTFKSLIGFLMAVIALIIGTSFIAEFIYLIITSWQNEKINRSQTWRLAPMSAGKIYLDNTLSSFVAYMYLFVLQVISCLLLVGLSYSISGQFRHAINTGFGHLTKDDIWINMAWSSINWTLVLESFVFFILLSLAFYITVSFFNFSTRSIIDFLPGMSSRFVVGLVRLILIGLICWLIIEILQVLPEDTMFSSQIGNGNDVWYMARLLIEFLIFDVVFGSINVGLVDKFVEAKQNN</sequence>
<evidence type="ECO:0000313" key="3">
    <source>
        <dbReference type="Proteomes" id="UP000035709"/>
    </source>
</evidence>
<feature type="transmembrane region" description="Helical" evidence="1">
    <location>
        <begin position="45"/>
        <end position="71"/>
    </location>
</feature>
<dbReference type="PATRIC" id="fig|1600.4.peg.877"/>
<gene>
    <name evidence="2" type="ORF">LBAT_0855</name>
</gene>
<feature type="transmembrane region" description="Helical" evidence="1">
    <location>
        <begin position="20"/>
        <end position="39"/>
    </location>
</feature>
<dbReference type="EMBL" id="AP014808">
    <property type="protein sequence ID" value="BAQ57244.1"/>
    <property type="molecule type" value="Genomic_DNA"/>
</dbReference>
<dbReference type="OrthoDB" id="2323775at2"/>
<keyword evidence="1" id="KW-0812">Transmembrane</keyword>
<dbReference type="AlphaFoldDB" id="A0A0D6A3J2"/>
<dbReference type="STRING" id="1600.LBAT_0855"/>
<feature type="transmembrane region" description="Helical" evidence="1">
    <location>
        <begin position="104"/>
        <end position="128"/>
    </location>
</feature>
<protein>
    <submittedName>
        <fullName evidence="2">Uncharacterized protein</fullName>
    </submittedName>
</protein>
<name>A0A0D6A3J2_9LACO</name>
<accession>A0A0D6A3J2</accession>
<keyword evidence="3" id="KW-1185">Reference proteome</keyword>
<dbReference type="KEGG" id="lae:LBAT_0855"/>
<keyword evidence="1" id="KW-0472">Membrane</keyword>
<dbReference type="RefSeq" id="WP_060459445.1">
    <property type="nucleotide sequence ID" value="NZ_AP014808.1"/>
</dbReference>
<evidence type="ECO:0000256" key="1">
    <source>
        <dbReference type="SAM" id="Phobius"/>
    </source>
</evidence>
<dbReference type="Proteomes" id="UP000035709">
    <property type="component" value="Chromosome"/>
</dbReference>
<feature type="transmembrane region" description="Helical" evidence="1">
    <location>
        <begin position="201"/>
        <end position="222"/>
    </location>
</feature>
<reference evidence="2 3" key="1">
    <citation type="submission" date="2015-03" db="EMBL/GenBank/DDBJ databases">
        <title>Complete genome sequence of Lactobacillus acetotolerans NBRC 13120.</title>
        <authorList>
            <person name="Toh H."/>
            <person name="Morita H."/>
            <person name="Fujita N."/>
        </authorList>
    </citation>
    <scope>NUCLEOTIDE SEQUENCE [LARGE SCALE GENOMIC DNA]</scope>
    <source>
        <strain evidence="2 3">NBRC 13120</strain>
    </source>
</reference>
<feature type="transmembrane region" description="Helical" evidence="1">
    <location>
        <begin position="242"/>
        <end position="266"/>
    </location>
</feature>
<organism evidence="2 3">
    <name type="scientific">Lactobacillus acetotolerans</name>
    <dbReference type="NCBI Taxonomy" id="1600"/>
    <lineage>
        <taxon>Bacteria</taxon>
        <taxon>Bacillati</taxon>
        <taxon>Bacillota</taxon>
        <taxon>Bacilli</taxon>
        <taxon>Lactobacillales</taxon>
        <taxon>Lactobacillaceae</taxon>
        <taxon>Lactobacillus</taxon>
    </lineage>
</organism>
<evidence type="ECO:0000313" key="2">
    <source>
        <dbReference type="EMBL" id="BAQ57244.1"/>
    </source>
</evidence>
<proteinExistence type="predicted"/>
<feature type="transmembrane region" description="Helical" evidence="1">
    <location>
        <begin position="159"/>
        <end position="180"/>
    </location>
</feature>
<keyword evidence="1" id="KW-1133">Transmembrane helix</keyword>